<evidence type="ECO:0000256" key="3">
    <source>
        <dbReference type="ARBA" id="ARBA00022525"/>
    </source>
</evidence>
<keyword evidence="5" id="KW-0572">Peptidoglycan-anchor</keyword>
<comment type="subcellular location">
    <subcellularLocation>
        <location evidence="1">Secreted</location>
        <location evidence="1">Cell wall</location>
        <topology evidence="1">Peptidoglycan-anchor</topology>
    </subcellularLocation>
</comment>
<feature type="signal peptide" evidence="7">
    <location>
        <begin position="1"/>
        <end position="28"/>
    </location>
</feature>
<reference evidence="9 10" key="1">
    <citation type="submission" date="2023-07" db="EMBL/GenBank/DDBJ databases">
        <title>Genomic Encyclopedia of Type Strains, Phase IV (KMG-IV): sequencing the most valuable type-strain genomes for metagenomic binning, comparative biology and taxonomic classification.</title>
        <authorList>
            <person name="Goeker M."/>
        </authorList>
    </citation>
    <scope>NUCLEOTIDE SEQUENCE [LARGE SCALE GENOMIC DNA]</scope>
    <source>
        <strain evidence="9 10">DSM 19154</strain>
    </source>
</reference>
<keyword evidence="2" id="KW-0134">Cell wall</keyword>
<comment type="caution">
    <text evidence="9">The sequence shown here is derived from an EMBL/GenBank/DDBJ whole genome shotgun (WGS) entry which is preliminary data.</text>
</comment>
<keyword evidence="3" id="KW-0964">Secreted</keyword>
<evidence type="ECO:0000256" key="2">
    <source>
        <dbReference type="ARBA" id="ARBA00022512"/>
    </source>
</evidence>
<evidence type="ECO:0000256" key="4">
    <source>
        <dbReference type="ARBA" id="ARBA00022729"/>
    </source>
</evidence>
<evidence type="ECO:0000256" key="6">
    <source>
        <dbReference type="SAM" id="Phobius"/>
    </source>
</evidence>
<sequence length="455" mass="49726">MNTKSTIFSIVCMSTLALFIYHPSTAAAESIPFPLNKDNSYKLDGDHFLPSSLDTITWGHLPNRNSEPVMEITSGETLTVDTVSHEGILDDQGRNPIEYFGEHGVSEDEILEEAKTIADSDIDHDFDNHGPHVVTGPVAIEGAEPGDVLKVEILSLTPRVPYGVISNRHYKGALPEEFPENDGPEEGASADNPELYNNVSLFTPIEYIDGQWFGQILGEDVQFPIDPFMGMMGVATDTEDDVHSVPPTHTGGNIDINDLTEGSTLYLPIEVAGGLFYTGDPHFAQGDGEVALTALEASLRTTFRLTVLKNGDESIPGNASEFTHPFGETDDFWIPIGLDEDLNEAMKDATRRSINFLEDELGMDRAKAYAYLSAATDYEVSQVVDQTKGIHGMIRKADFENKLASLDSSQSEDSEGGALPDTATNTTIWLLFGSGLLLVGIAFYYFTIRRKASMK</sequence>
<keyword evidence="6" id="KW-1133">Transmembrane helix</keyword>
<gene>
    <name evidence="9" type="ORF">J2S05_002120</name>
</gene>
<dbReference type="Gene3D" id="2.60.120.580">
    <property type="entry name" value="Acetamidase/Formamidase-like domains"/>
    <property type="match status" value="2"/>
</dbReference>
<evidence type="ECO:0000256" key="5">
    <source>
        <dbReference type="ARBA" id="ARBA00023088"/>
    </source>
</evidence>
<protein>
    <submittedName>
        <fullName evidence="9">LPXTG-motif cell wall-anchored protein</fullName>
    </submittedName>
</protein>
<evidence type="ECO:0000313" key="10">
    <source>
        <dbReference type="Proteomes" id="UP001225034"/>
    </source>
</evidence>
<dbReference type="Pfam" id="PF00746">
    <property type="entry name" value="Gram_pos_anchor"/>
    <property type="match status" value="1"/>
</dbReference>
<dbReference type="PANTHER" id="PTHR31891">
    <property type="entry name" value="FORMAMIDASE C869.04-RELATED"/>
    <property type="match status" value="1"/>
</dbReference>
<dbReference type="InterPro" id="IPR019931">
    <property type="entry name" value="LPXTG_anchor"/>
</dbReference>
<dbReference type="Proteomes" id="UP001225034">
    <property type="component" value="Unassembled WGS sequence"/>
</dbReference>
<keyword evidence="10" id="KW-1185">Reference proteome</keyword>
<accession>A0ABT9YHH9</accession>
<dbReference type="PANTHER" id="PTHR31891:SF1">
    <property type="entry name" value="FORMAMIDASE C869.04-RELATED"/>
    <property type="match status" value="1"/>
</dbReference>
<dbReference type="RefSeq" id="WP_306982510.1">
    <property type="nucleotide sequence ID" value="NZ_JAUSUA010000002.1"/>
</dbReference>
<dbReference type="EMBL" id="JAUSUA010000002">
    <property type="protein sequence ID" value="MDQ0207321.1"/>
    <property type="molecule type" value="Genomic_DNA"/>
</dbReference>
<dbReference type="SUPFAM" id="SSF141130">
    <property type="entry name" value="Acetamidase/Formamidase-like"/>
    <property type="match status" value="1"/>
</dbReference>
<evidence type="ECO:0000313" key="9">
    <source>
        <dbReference type="EMBL" id="MDQ0207321.1"/>
    </source>
</evidence>
<organism evidence="9 10">
    <name type="scientific">Alkalicoccobacillus murimartini</name>
    <dbReference type="NCBI Taxonomy" id="171685"/>
    <lineage>
        <taxon>Bacteria</taxon>
        <taxon>Bacillati</taxon>
        <taxon>Bacillota</taxon>
        <taxon>Bacilli</taxon>
        <taxon>Bacillales</taxon>
        <taxon>Bacillaceae</taxon>
        <taxon>Alkalicoccobacillus</taxon>
    </lineage>
</organism>
<keyword evidence="4 7" id="KW-0732">Signal</keyword>
<keyword evidence="6" id="KW-0472">Membrane</keyword>
<name>A0ABT9YHH9_9BACI</name>
<dbReference type="InterPro" id="IPR004304">
    <property type="entry name" value="FmdA_AmdA"/>
</dbReference>
<evidence type="ECO:0000259" key="8">
    <source>
        <dbReference type="Pfam" id="PF00746"/>
    </source>
</evidence>
<proteinExistence type="predicted"/>
<feature type="chain" id="PRO_5045647618" evidence="7">
    <location>
        <begin position="29"/>
        <end position="455"/>
    </location>
</feature>
<evidence type="ECO:0000256" key="7">
    <source>
        <dbReference type="SAM" id="SignalP"/>
    </source>
</evidence>
<dbReference type="Gene3D" id="3.10.28.20">
    <property type="entry name" value="Acetamidase/Formamidase-like domains"/>
    <property type="match status" value="1"/>
</dbReference>
<feature type="transmembrane region" description="Helical" evidence="6">
    <location>
        <begin position="428"/>
        <end position="446"/>
    </location>
</feature>
<dbReference type="Pfam" id="PF03069">
    <property type="entry name" value="FmdA_AmdA"/>
    <property type="match status" value="2"/>
</dbReference>
<evidence type="ECO:0000256" key="1">
    <source>
        <dbReference type="ARBA" id="ARBA00004168"/>
    </source>
</evidence>
<feature type="domain" description="Gram-positive cocci surface proteins LPxTG" evidence="8">
    <location>
        <begin position="413"/>
        <end position="452"/>
    </location>
</feature>
<dbReference type="NCBIfam" id="TIGR01167">
    <property type="entry name" value="LPXTG_anchor"/>
    <property type="match status" value="1"/>
</dbReference>
<keyword evidence="6" id="KW-0812">Transmembrane</keyword>